<reference evidence="2" key="1">
    <citation type="submission" date="2023-03" db="EMBL/GenBank/DDBJ databases">
        <title>Massive genome expansion in bonnet fungi (Mycena s.s.) driven by repeated elements and novel gene families across ecological guilds.</title>
        <authorList>
            <consortium name="Lawrence Berkeley National Laboratory"/>
            <person name="Harder C.B."/>
            <person name="Miyauchi S."/>
            <person name="Viragh M."/>
            <person name="Kuo A."/>
            <person name="Thoen E."/>
            <person name="Andreopoulos B."/>
            <person name="Lu D."/>
            <person name="Skrede I."/>
            <person name="Drula E."/>
            <person name="Henrissat B."/>
            <person name="Morin E."/>
            <person name="Kohler A."/>
            <person name="Barry K."/>
            <person name="LaButti K."/>
            <person name="Morin E."/>
            <person name="Salamov A."/>
            <person name="Lipzen A."/>
            <person name="Mereny Z."/>
            <person name="Hegedus B."/>
            <person name="Baldrian P."/>
            <person name="Stursova M."/>
            <person name="Weitz H."/>
            <person name="Taylor A."/>
            <person name="Grigoriev I.V."/>
            <person name="Nagy L.G."/>
            <person name="Martin F."/>
            <person name="Kauserud H."/>
        </authorList>
    </citation>
    <scope>NUCLEOTIDE SEQUENCE</scope>
    <source>
        <strain evidence="2">CBHHK200</strain>
    </source>
</reference>
<feature type="region of interest" description="Disordered" evidence="1">
    <location>
        <begin position="47"/>
        <end position="114"/>
    </location>
</feature>
<accession>A0AAD6WMY3</accession>
<evidence type="ECO:0000313" key="3">
    <source>
        <dbReference type="Proteomes" id="UP001218188"/>
    </source>
</evidence>
<gene>
    <name evidence="2" type="ORF">C8F04DRAFT_1198757</name>
</gene>
<dbReference type="AlphaFoldDB" id="A0AAD6WMY3"/>
<keyword evidence="3" id="KW-1185">Reference proteome</keyword>
<organism evidence="2 3">
    <name type="scientific">Mycena alexandri</name>
    <dbReference type="NCBI Taxonomy" id="1745969"/>
    <lineage>
        <taxon>Eukaryota</taxon>
        <taxon>Fungi</taxon>
        <taxon>Dikarya</taxon>
        <taxon>Basidiomycota</taxon>
        <taxon>Agaricomycotina</taxon>
        <taxon>Agaricomycetes</taxon>
        <taxon>Agaricomycetidae</taxon>
        <taxon>Agaricales</taxon>
        <taxon>Marasmiineae</taxon>
        <taxon>Mycenaceae</taxon>
        <taxon>Mycena</taxon>
    </lineage>
</organism>
<protein>
    <submittedName>
        <fullName evidence="2">Uncharacterized protein</fullName>
    </submittedName>
</protein>
<evidence type="ECO:0000313" key="2">
    <source>
        <dbReference type="EMBL" id="KAJ7018622.1"/>
    </source>
</evidence>
<dbReference type="EMBL" id="JARJCM010000331">
    <property type="protein sequence ID" value="KAJ7018622.1"/>
    <property type="molecule type" value="Genomic_DNA"/>
</dbReference>
<dbReference type="Proteomes" id="UP001218188">
    <property type="component" value="Unassembled WGS sequence"/>
</dbReference>
<sequence length="211" mass="22937">MISVPTASPFHPISTPPPPVVLLLAMTDLIMPASTPLLMHSKLSARTIKRDREPTPSLPSPSTSTPRFPSRFSSPLTSDSGSDDSTTPTATPAALPSSSLGSSTSGGNVIPRPTGAQLRVKSCDIIPKDLREALRKRVKALASQRLDLTAPYSKQDKEALRLVESIISTEFSWLLNYQDQWPLQVFLTALLKYKKSRAEVTKMKKVTEALA</sequence>
<feature type="compositionally biased region" description="Low complexity" evidence="1">
    <location>
        <begin position="60"/>
        <end position="107"/>
    </location>
</feature>
<name>A0AAD6WMY3_9AGAR</name>
<proteinExistence type="predicted"/>
<comment type="caution">
    <text evidence="2">The sequence shown here is derived from an EMBL/GenBank/DDBJ whole genome shotgun (WGS) entry which is preliminary data.</text>
</comment>
<evidence type="ECO:0000256" key="1">
    <source>
        <dbReference type="SAM" id="MobiDB-lite"/>
    </source>
</evidence>